<dbReference type="KEGG" id="spu:580346"/>
<dbReference type="Proteomes" id="UP000007110">
    <property type="component" value="Unassembled WGS sequence"/>
</dbReference>
<dbReference type="OMA" id="YQFVLCR"/>
<organism evidence="3 4">
    <name type="scientific">Strongylocentrotus purpuratus</name>
    <name type="common">Purple sea urchin</name>
    <dbReference type="NCBI Taxonomy" id="7668"/>
    <lineage>
        <taxon>Eukaryota</taxon>
        <taxon>Metazoa</taxon>
        <taxon>Echinodermata</taxon>
        <taxon>Eleutherozoa</taxon>
        <taxon>Echinozoa</taxon>
        <taxon>Echinoidea</taxon>
        <taxon>Euechinoidea</taxon>
        <taxon>Echinacea</taxon>
        <taxon>Camarodonta</taxon>
        <taxon>Echinidea</taxon>
        <taxon>Strongylocentrotidae</taxon>
        <taxon>Strongylocentrotus</taxon>
    </lineage>
</organism>
<name>A0A7M7RE08_STRPU</name>
<proteinExistence type="predicted"/>
<keyword evidence="1" id="KW-0175">Coiled coil</keyword>
<accession>A0A7M7RE08</accession>
<dbReference type="AlphaFoldDB" id="A0A7M7RE08"/>
<dbReference type="OrthoDB" id="6103133at2759"/>
<reference evidence="3" key="2">
    <citation type="submission" date="2021-01" db="UniProtKB">
        <authorList>
            <consortium name="EnsemblMetazoa"/>
        </authorList>
    </citation>
    <scope>IDENTIFICATION</scope>
</reference>
<protein>
    <submittedName>
        <fullName evidence="3">Uncharacterized protein</fullName>
    </submittedName>
</protein>
<dbReference type="PANTHER" id="PTHR28457:SF2">
    <property type="entry name" value="SIMILAR TO 4930578I06RIK PROTEIN"/>
    <property type="match status" value="1"/>
</dbReference>
<feature type="compositionally biased region" description="Basic residues" evidence="2">
    <location>
        <begin position="286"/>
        <end position="297"/>
    </location>
</feature>
<evidence type="ECO:0000313" key="3">
    <source>
        <dbReference type="EnsemblMetazoa" id="XP_785503"/>
    </source>
</evidence>
<reference evidence="4" key="1">
    <citation type="submission" date="2015-02" db="EMBL/GenBank/DDBJ databases">
        <title>Genome sequencing for Strongylocentrotus purpuratus.</title>
        <authorList>
            <person name="Murali S."/>
            <person name="Liu Y."/>
            <person name="Vee V."/>
            <person name="English A."/>
            <person name="Wang M."/>
            <person name="Skinner E."/>
            <person name="Han Y."/>
            <person name="Muzny D.M."/>
            <person name="Worley K.C."/>
            <person name="Gibbs R.A."/>
        </authorList>
    </citation>
    <scope>NUCLEOTIDE SEQUENCE</scope>
</reference>
<sequence length="297" mass="34166">MAENISVENAKWVANLEKMDGRLRLGELLGWAMEDFDEDAQMRESILLDFLYGSLMFGVQKGVPWSQVPALVQVASQFQQGTIGQPLSSAIKIYREISQRYLNENKISESNLRLFTSHLFETYMAHYQLYQMVFTTDREPMTVKQHLDVIPPPEAYPLDEAKPLSVWEYERQINELEEEEKSRLNDIKVQEETILNDIEENQPFKESKDSVLDRQQVSELIQDAIQHHTSQTEKLLQTRVEGTLEDLSFYLEKTALPRPEHLGPPPRTKDPPRLSAKSRAGVTSAKSKKSKKSAKTK</sequence>
<keyword evidence="4" id="KW-1185">Reference proteome</keyword>
<evidence type="ECO:0000256" key="1">
    <source>
        <dbReference type="SAM" id="Coils"/>
    </source>
</evidence>
<dbReference type="InterPro" id="IPR032727">
    <property type="entry name" value="CLAMP"/>
</dbReference>
<feature type="coiled-coil region" evidence="1">
    <location>
        <begin position="166"/>
        <end position="193"/>
    </location>
</feature>
<dbReference type="PANTHER" id="PTHR28457">
    <property type="entry name" value="COILED-COIL DOMAIN-CONTAINING PROTEIN 189"/>
    <property type="match status" value="1"/>
</dbReference>
<evidence type="ECO:0000256" key="2">
    <source>
        <dbReference type="SAM" id="MobiDB-lite"/>
    </source>
</evidence>
<dbReference type="EnsemblMetazoa" id="XM_780410">
    <property type="protein sequence ID" value="XP_785503"/>
    <property type="gene ID" value="LOC580346"/>
</dbReference>
<dbReference type="CTD" id="203076"/>
<feature type="region of interest" description="Disordered" evidence="2">
    <location>
        <begin position="254"/>
        <end position="297"/>
    </location>
</feature>
<dbReference type="GeneID" id="580346"/>
<dbReference type="InParanoid" id="A0A7M7RE08"/>
<dbReference type="RefSeq" id="XP_785503.1">
    <property type="nucleotide sequence ID" value="XM_780410.5"/>
</dbReference>
<evidence type="ECO:0000313" key="4">
    <source>
        <dbReference type="Proteomes" id="UP000007110"/>
    </source>
</evidence>